<name>A0A139XYE4_TOXGO</name>
<dbReference type="EMBL" id="AGQS02004579">
    <property type="protein sequence ID" value="KYF43807.1"/>
    <property type="molecule type" value="Genomic_DNA"/>
</dbReference>
<feature type="compositionally biased region" description="Low complexity" evidence="1">
    <location>
        <begin position="30"/>
        <end position="39"/>
    </location>
</feature>
<feature type="non-terminal residue" evidence="2">
    <location>
        <position position="1"/>
    </location>
</feature>
<evidence type="ECO:0000256" key="1">
    <source>
        <dbReference type="SAM" id="MobiDB-lite"/>
    </source>
</evidence>
<proteinExistence type="predicted"/>
<dbReference type="AlphaFoldDB" id="A0A139XYE4"/>
<comment type="caution">
    <text evidence="2">The sequence shown here is derived from an EMBL/GenBank/DDBJ whole genome shotgun (WGS) entry which is preliminary data.</text>
</comment>
<dbReference type="VEuPathDB" id="ToxoDB:TGARI_286270C"/>
<dbReference type="Proteomes" id="UP000074247">
    <property type="component" value="Unassembled WGS sequence"/>
</dbReference>
<sequence length="107" mass="11763">SRTRHVGAERRGGGDLRRGGRARPPQLQMRSSSPAGSSGRDSHALTMSRGGKAKREKKIKEDADEQTSTQRARNARVVTCACAGEAARKGGGFLERSNRWDFKRKRV</sequence>
<reference evidence="2 3" key="1">
    <citation type="journal article" date="2016" name="Nat. Commun.">
        <title>Local admixture of amplified and diversified secreted pathogenesis determinants shapes mosaic Toxoplasma gondii genomes.</title>
        <authorList>
            <person name="Lorenzi H."/>
            <person name="Khan A."/>
            <person name="Behnke M.S."/>
            <person name="Namasivayam S."/>
            <person name="Swapna L.S."/>
            <person name="Hadjithomas M."/>
            <person name="Karamycheva S."/>
            <person name="Pinney D."/>
            <person name="Brunk B.P."/>
            <person name="Ajioka J.W."/>
            <person name="Ajzenberg D."/>
            <person name="Boothroyd J.C."/>
            <person name="Boyle J.P."/>
            <person name="Darde M.L."/>
            <person name="Diaz-Miranda M.A."/>
            <person name="Dubey J.P."/>
            <person name="Fritz H.M."/>
            <person name="Gennari S.M."/>
            <person name="Gregory B.D."/>
            <person name="Kim K."/>
            <person name="Saeij J.P."/>
            <person name="Su C."/>
            <person name="White M.W."/>
            <person name="Zhu X.Q."/>
            <person name="Howe D.K."/>
            <person name="Rosenthal B.M."/>
            <person name="Grigg M.E."/>
            <person name="Parkinson J."/>
            <person name="Liu L."/>
            <person name="Kissinger J.C."/>
            <person name="Roos D.S."/>
            <person name="Sibley L.D."/>
        </authorList>
    </citation>
    <scope>NUCLEOTIDE SEQUENCE [LARGE SCALE GENOMIC DNA]</scope>
    <source>
        <strain evidence="2 3">ARI</strain>
    </source>
</reference>
<feature type="compositionally biased region" description="Basic and acidic residues" evidence="1">
    <location>
        <begin position="1"/>
        <end position="18"/>
    </location>
</feature>
<gene>
    <name evidence="2" type="ORF">TGARI_286270C</name>
</gene>
<evidence type="ECO:0000313" key="2">
    <source>
        <dbReference type="EMBL" id="KYF43807.1"/>
    </source>
</evidence>
<organism evidence="2 3">
    <name type="scientific">Toxoplasma gondii ARI</name>
    <dbReference type="NCBI Taxonomy" id="1074872"/>
    <lineage>
        <taxon>Eukaryota</taxon>
        <taxon>Sar</taxon>
        <taxon>Alveolata</taxon>
        <taxon>Apicomplexa</taxon>
        <taxon>Conoidasida</taxon>
        <taxon>Coccidia</taxon>
        <taxon>Eucoccidiorida</taxon>
        <taxon>Eimeriorina</taxon>
        <taxon>Sarcocystidae</taxon>
        <taxon>Toxoplasma</taxon>
    </lineage>
</organism>
<feature type="region of interest" description="Disordered" evidence="1">
    <location>
        <begin position="1"/>
        <end position="74"/>
    </location>
</feature>
<protein>
    <submittedName>
        <fullName evidence="2">Uncharacterized protein</fullName>
    </submittedName>
</protein>
<accession>A0A139XYE4</accession>
<evidence type="ECO:0000313" key="3">
    <source>
        <dbReference type="Proteomes" id="UP000074247"/>
    </source>
</evidence>